<protein>
    <recommendedName>
        <fullName evidence="2">DUF4097 domain-containing protein</fullName>
    </recommendedName>
</protein>
<evidence type="ECO:0000259" key="2">
    <source>
        <dbReference type="Pfam" id="PF13349"/>
    </source>
</evidence>
<dbReference type="PROSITE" id="PS51257">
    <property type="entry name" value="PROKAR_LIPOPROTEIN"/>
    <property type="match status" value="1"/>
</dbReference>
<feature type="signal peptide" evidence="1">
    <location>
        <begin position="1"/>
        <end position="20"/>
    </location>
</feature>
<feature type="domain" description="DUF4097" evidence="2">
    <location>
        <begin position="118"/>
        <end position="225"/>
    </location>
</feature>
<evidence type="ECO:0000313" key="4">
    <source>
        <dbReference type="Proteomes" id="UP000249204"/>
    </source>
</evidence>
<gene>
    <name evidence="3" type="ORF">DN757_19480</name>
</gene>
<evidence type="ECO:0000256" key="1">
    <source>
        <dbReference type="SAM" id="SignalP"/>
    </source>
</evidence>
<name>A0A2W6NDD8_9BACL</name>
<keyword evidence="1" id="KW-0732">Signal</keyword>
<comment type="caution">
    <text evidence="3">The sequence shown here is derived from an EMBL/GenBank/DDBJ whole genome shotgun (WGS) entry which is preliminary data.</text>
</comment>
<dbReference type="Proteomes" id="UP000249204">
    <property type="component" value="Unassembled WGS sequence"/>
</dbReference>
<feature type="chain" id="PRO_5016039998" description="DUF4097 domain-containing protein" evidence="1">
    <location>
        <begin position="21"/>
        <end position="226"/>
    </location>
</feature>
<accession>A0A2W6NDD8</accession>
<proteinExistence type="predicted"/>
<dbReference type="AlphaFoldDB" id="A0A2W6NDD8"/>
<reference evidence="3 4" key="1">
    <citation type="submission" date="2018-06" db="EMBL/GenBank/DDBJ databases">
        <title>Isolation of heavy metals resistant Paenibacillus silvae NC2 from Gold-Copper mine in ZiJin, China.</title>
        <authorList>
            <person name="Xu J."/>
            <person name="Mazhar H.S."/>
            <person name="Rensing C."/>
        </authorList>
    </citation>
    <scope>NUCLEOTIDE SEQUENCE [LARGE SCALE GENOMIC DNA]</scope>
    <source>
        <strain evidence="3 4">NC2</strain>
    </source>
</reference>
<sequence length="226" mass="24511">MKKYSPLRLSLPLCMLILLAACNVSDVSIRNNIQTAPMDSVQVITIDNGSTPVTVDTVSGLEALEVSSIAHDSKPAFTIERGQKDIRIAASNHLFRIFNLTHKPAITVKIPPDYKGTLRLNSSSGAVKINQFHSGLSVEGTSGSIELTVDHIVSDIRLASTSGNITLRMAETTPDVSWTLESRSGRHSHALRWQQSSKNKHISQGVTGRGTHKVHITTRSGNIAIQ</sequence>
<evidence type="ECO:0000313" key="3">
    <source>
        <dbReference type="EMBL" id="PZT53987.1"/>
    </source>
</evidence>
<dbReference type="Pfam" id="PF13349">
    <property type="entry name" value="DUF4097"/>
    <property type="match status" value="1"/>
</dbReference>
<dbReference type="EMBL" id="QKWW01000057">
    <property type="protein sequence ID" value="PZT53987.1"/>
    <property type="molecule type" value="Genomic_DNA"/>
</dbReference>
<dbReference type="InterPro" id="IPR025164">
    <property type="entry name" value="Toastrack_DUF4097"/>
</dbReference>
<organism evidence="3 4">
    <name type="scientific">Paenibacillus silvae</name>
    <dbReference type="NCBI Taxonomy" id="1325358"/>
    <lineage>
        <taxon>Bacteria</taxon>
        <taxon>Bacillati</taxon>
        <taxon>Bacillota</taxon>
        <taxon>Bacilli</taxon>
        <taxon>Bacillales</taxon>
        <taxon>Paenibacillaceae</taxon>
        <taxon>Paenibacillus</taxon>
    </lineage>
</organism>